<organism evidence="2 3">
    <name type="scientific">Spodoptera litura</name>
    <name type="common">Asian cotton leafworm</name>
    <dbReference type="NCBI Taxonomy" id="69820"/>
    <lineage>
        <taxon>Eukaryota</taxon>
        <taxon>Metazoa</taxon>
        <taxon>Ecdysozoa</taxon>
        <taxon>Arthropoda</taxon>
        <taxon>Hexapoda</taxon>
        <taxon>Insecta</taxon>
        <taxon>Pterygota</taxon>
        <taxon>Neoptera</taxon>
        <taxon>Endopterygota</taxon>
        <taxon>Lepidoptera</taxon>
        <taxon>Glossata</taxon>
        <taxon>Ditrysia</taxon>
        <taxon>Noctuoidea</taxon>
        <taxon>Noctuidae</taxon>
        <taxon>Amphipyrinae</taxon>
        <taxon>Spodoptera</taxon>
    </lineage>
</organism>
<proteinExistence type="predicted"/>
<accession>A0A9J7IHR6</accession>
<evidence type="ECO:0000256" key="1">
    <source>
        <dbReference type="SAM" id="SignalP"/>
    </source>
</evidence>
<dbReference type="KEGG" id="sliu:111348928"/>
<dbReference type="OrthoDB" id="7248028at2759"/>
<dbReference type="GeneID" id="111348928"/>
<feature type="signal peptide" evidence="1">
    <location>
        <begin position="1"/>
        <end position="17"/>
    </location>
</feature>
<keyword evidence="1" id="KW-0732">Signal</keyword>
<reference evidence="3" key="1">
    <citation type="submission" date="2025-08" db="UniProtKB">
        <authorList>
            <consortium name="RefSeq"/>
        </authorList>
    </citation>
    <scope>IDENTIFICATION</scope>
    <source>
        <strain evidence="3">Ishihara</strain>
        <tissue evidence="3">Whole body</tissue>
    </source>
</reference>
<dbReference type="RefSeq" id="XP_022815636.1">
    <property type="nucleotide sequence ID" value="XM_022959868.1"/>
</dbReference>
<sequence length="427" mass="49399">MLIISLIIFHAISASFCYDVEIEGVLKLGKEILRVLDRNEYIANNLTLANQISSKGKLPSMSNNMVESAAERSRVNIINNKFTMHLEEFTLYLGKQGEKAIEKMGKQILYDLKLSNKNITSLVNTISNNYVTLLHQYYVFLNQDISVALVENDFLYLDMIDTYCRLLYNGETKLLSDIVMNNTVELKTIEVINTKISRHIIVEKKEKLNYLCKKYKVCKEYSTFTDRCRDLISQLLLLPEAKFQDFVEIMSDILKKHSDVLEDVAEKKDRKLILLKLKHISSNIFSMKEFLAVLRAVISPKFRSVTTTDKVQRHQTIAARILFEIIDKALNTDDNVLEIDFDNTISSIDQWSNDVTEDVEALPAFVDITMRIFKYRITKNARKEIKVLITTILGQETRDHQTFHYLFTDGSKYVRGGDFNFDVDDTM</sequence>
<name>A0A9J7IHR6_SPOLT</name>
<gene>
    <name evidence="3" type="primary">LOC111348928</name>
</gene>
<evidence type="ECO:0000313" key="2">
    <source>
        <dbReference type="Proteomes" id="UP000301870"/>
    </source>
</evidence>
<dbReference type="AlphaFoldDB" id="A0A9J7IHR6"/>
<evidence type="ECO:0000313" key="3">
    <source>
        <dbReference type="RefSeq" id="XP_022815636.1"/>
    </source>
</evidence>
<keyword evidence="2" id="KW-1185">Reference proteome</keyword>
<dbReference type="Proteomes" id="UP000301870">
    <property type="component" value="Chromosome 8"/>
</dbReference>
<protein>
    <submittedName>
        <fullName evidence="3">Uncharacterized protein LOC111348928</fullName>
    </submittedName>
</protein>
<feature type="chain" id="PRO_5039885862" evidence="1">
    <location>
        <begin position="18"/>
        <end position="427"/>
    </location>
</feature>